<dbReference type="OrthoDB" id="434393at2759"/>
<evidence type="ECO:0000313" key="7">
    <source>
        <dbReference type="EMBL" id="KAF2893666.1"/>
    </source>
</evidence>
<accession>A0A8K0CYB7</accession>
<feature type="transmembrane region" description="Helical" evidence="6">
    <location>
        <begin position="56"/>
        <end position="83"/>
    </location>
</feature>
<dbReference type="PROSITE" id="PS01340">
    <property type="entry name" value="CORNICHON"/>
    <property type="match status" value="1"/>
</dbReference>
<evidence type="ECO:0000256" key="1">
    <source>
        <dbReference type="ARBA" id="ARBA00004141"/>
    </source>
</evidence>
<protein>
    <recommendedName>
        <fullName evidence="9">Cornichon</fullName>
    </recommendedName>
</protein>
<gene>
    <name evidence="7" type="ORF">ILUMI_12521</name>
</gene>
<dbReference type="AlphaFoldDB" id="A0A8K0CYB7"/>
<dbReference type="SMART" id="SM01398">
    <property type="entry name" value="Cornichon"/>
    <property type="match status" value="1"/>
</dbReference>
<comment type="caution">
    <text evidence="7">The sequence shown here is derived from an EMBL/GenBank/DDBJ whole genome shotgun (WGS) entry which is preliminary data.</text>
</comment>
<dbReference type="GO" id="GO:0016020">
    <property type="term" value="C:membrane"/>
    <property type="evidence" value="ECO:0007669"/>
    <property type="project" value="UniProtKB-SubCell"/>
</dbReference>
<keyword evidence="8" id="KW-1185">Reference proteome</keyword>
<sequence>MAFNFPAFSYIIALIVDAFLIFFSLFHVIAFDELKTDYKNPIDQCNSLNPLVLPEYLLHLLFNILFAAAGEWFSLLINIPLIAYHMNRYRTRPVMSGPGLYDPTSIMNADTLTRCQREGWIKLAFYLLSFFYYLYGYVIALERAHDHTEPKSLNKLCVCLLQNDLLPYFNVNAPR</sequence>
<proteinExistence type="inferred from homology"/>
<evidence type="ECO:0000256" key="6">
    <source>
        <dbReference type="SAM" id="Phobius"/>
    </source>
</evidence>
<reference evidence="7" key="1">
    <citation type="submission" date="2019-08" db="EMBL/GenBank/DDBJ databases">
        <title>The genome of the North American firefly Photinus pyralis.</title>
        <authorList>
            <consortium name="Photinus pyralis genome working group"/>
            <person name="Fallon T.R."/>
            <person name="Sander Lower S.E."/>
            <person name="Weng J.-K."/>
        </authorList>
    </citation>
    <scope>NUCLEOTIDE SEQUENCE</scope>
    <source>
        <strain evidence="7">TRF0915ILg1</strain>
        <tissue evidence="7">Whole body</tissue>
    </source>
</reference>
<keyword evidence="3 6" id="KW-0812">Transmembrane</keyword>
<keyword evidence="4 6" id="KW-1133">Transmembrane helix</keyword>
<dbReference type="Proteomes" id="UP000801492">
    <property type="component" value="Unassembled WGS sequence"/>
</dbReference>
<evidence type="ECO:0000313" key="8">
    <source>
        <dbReference type="Proteomes" id="UP000801492"/>
    </source>
</evidence>
<evidence type="ECO:0000256" key="3">
    <source>
        <dbReference type="ARBA" id="ARBA00022692"/>
    </source>
</evidence>
<dbReference type="EMBL" id="VTPC01007781">
    <property type="protein sequence ID" value="KAF2893666.1"/>
    <property type="molecule type" value="Genomic_DNA"/>
</dbReference>
<evidence type="ECO:0008006" key="9">
    <source>
        <dbReference type="Google" id="ProtNLM"/>
    </source>
</evidence>
<dbReference type="PANTHER" id="PTHR12290">
    <property type="entry name" value="CORNICHON-RELATED"/>
    <property type="match status" value="1"/>
</dbReference>
<dbReference type="GO" id="GO:0016192">
    <property type="term" value="P:vesicle-mediated transport"/>
    <property type="evidence" value="ECO:0007669"/>
    <property type="project" value="InterPro"/>
</dbReference>
<organism evidence="7 8">
    <name type="scientific">Ignelater luminosus</name>
    <name type="common">Cucubano</name>
    <name type="synonym">Pyrophorus luminosus</name>
    <dbReference type="NCBI Taxonomy" id="2038154"/>
    <lineage>
        <taxon>Eukaryota</taxon>
        <taxon>Metazoa</taxon>
        <taxon>Ecdysozoa</taxon>
        <taxon>Arthropoda</taxon>
        <taxon>Hexapoda</taxon>
        <taxon>Insecta</taxon>
        <taxon>Pterygota</taxon>
        <taxon>Neoptera</taxon>
        <taxon>Endopterygota</taxon>
        <taxon>Coleoptera</taxon>
        <taxon>Polyphaga</taxon>
        <taxon>Elateriformia</taxon>
        <taxon>Elateroidea</taxon>
        <taxon>Elateridae</taxon>
        <taxon>Agrypninae</taxon>
        <taxon>Pyrophorini</taxon>
        <taxon>Ignelater</taxon>
    </lineage>
</organism>
<evidence type="ECO:0000256" key="4">
    <source>
        <dbReference type="ARBA" id="ARBA00022989"/>
    </source>
</evidence>
<feature type="transmembrane region" description="Helical" evidence="6">
    <location>
        <begin position="7"/>
        <end position="31"/>
    </location>
</feature>
<feature type="transmembrane region" description="Helical" evidence="6">
    <location>
        <begin position="123"/>
        <end position="141"/>
    </location>
</feature>
<dbReference type="Pfam" id="PF03311">
    <property type="entry name" value="Cornichon"/>
    <property type="match status" value="1"/>
</dbReference>
<evidence type="ECO:0000256" key="2">
    <source>
        <dbReference type="ARBA" id="ARBA00010095"/>
    </source>
</evidence>
<evidence type="ECO:0000256" key="5">
    <source>
        <dbReference type="ARBA" id="ARBA00023136"/>
    </source>
</evidence>
<comment type="subcellular location">
    <subcellularLocation>
        <location evidence="1">Membrane</location>
        <topology evidence="1">Multi-pass membrane protein</topology>
    </subcellularLocation>
</comment>
<dbReference type="InterPro" id="IPR003377">
    <property type="entry name" value="Cornichon"/>
</dbReference>
<name>A0A8K0CYB7_IGNLU</name>
<comment type="similarity">
    <text evidence="2">Belongs to the cornichon family.</text>
</comment>
<dbReference type="InterPro" id="IPR033466">
    <property type="entry name" value="Cornichon_conserved"/>
</dbReference>
<keyword evidence="5 6" id="KW-0472">Membrane</keyword>